<evidence type="ECO:0000259" key="1">
    <source>
        <dbReference type="SMART" id="SM00460"/>
    </source>
</evidence>
<organism evidence="2 3">
    <name type="scientific">Pseudoalteromonas rubra</name>
    <dbReference type="NCBI Taxonomy" id="43658"/>
    <lineage>
        <taxon>Bacteria</taxon>
        <taxon>Pseudomonadati</taxon>
        <taxon>Pseudomonadota</taxon>
        <taxon>Gammaproteobacteria</taxon>
        <taxon>Alteromonadales</taxon>
        <taxon>Pseudoalteromonadaceae</taxon>
        <taxon>Pseudoalteromonas</taxon>
    </lineage>
</organism>
<evidence type="ECO:0000313" key="2">
    <source>
        <dbReference type="EMBL" id="KJZ06565.1"/>
    </source>
</evidence>
<dbReference type="Gene3D" id="3.10.620.30">
    <property type="match status" value="1"/>
</dbReference>
<evidence type="ECO:0000313" key="3">
    <source>
        <dbReference type="Proteomes" id="UP000033452"/>
    </source>
</evidence>
<comment type="caution">
    <text evidence="2">The sequence shown here is derived from an EMBL/GenBank/DDBJ whole genome shotgun (WGS) entry which is preliminary data.</text>
</comment>
<sequence>MSKKLSIMKQLYILCAIVLMVWFNPVRALGERPDVTISSAPAWASKQSLPALPESLRKPLHYRLVDRQVSDAAGVTAVSHNRFVFTDAAGVQEGSTVRVRFNPAYQQLVFHNVTVWRDGKAVYQLAAQDIKVINAEEDQKNNMYLGLFDALILLQDIRVGDELDYSYSLSGSNPVLGERFSYFDNLGWGVAVDLLSFKLTLPDDKQVAHKVFGNLNTQVQHQQSEGTQTFTVKVENSIAHTVENELPGWFSPFPYIQFTEFNSWLEVQSWAAELFQVKTEHSPELKAYINELKALPKQQAIEQAITFVQDEIRYLGLELGVNSHQPNMPHQVFEKRFGDCKDKTLLLNTLLRALDVDAQPALVSTDKRAHISEYLPTHSAFNHVITHFTLDGEAYWVDPTINYQGSRLSSLHQPDYGSALLVDSQSDALTEVNIKPARHGIDINEMIVAPDYVSPVQWRIESQYYGWQAERLRYQLASSQKKVFQEHSLNYYAQFYPGVQVKTPISFSDNRRDNVITVVESYWVPDFWQPGENGAAEFYLSAGNVSQYVKLPQTVRRKQPLAKAYPLSLSQRVTLLMPADVDFSALAYQKSFADPYVQIDSAMEYDRRRVTFHARYEALQEFVPVEAVPAHLSKIKQANKYSGFGGTVMEVETNPNYTLFKDFINQLENKTKMKFVGESL</sequence>
<dbReference type="InterPro" id="IPR038765">
    <property type="entry name" value="Papain-like_cys_pep_sf"/>
</dbReference>
<accession>A0A0F4QH05</accession>
<dbReference type="Gene3D" id="2.60.40.3140">
    <property type="match status" value="1"/>
</dbReference>
<dbReference type="OrthoDB" id="8595007at2"/>
<proteinExistence type="predicted"/>
<dbReference type="InterPro" id="IPR024618">
    <property type="entry name" value="DUF3857"/>
</dbReference>
<dbReference type="InterPro" id="IPR002931">
    <property type="entry name" value="Transglutaminase-like"/>
</dbReference>
<protein>
    <recommendedName>
        <fullName evidence="1">Transglutaminase-like domain-containing protein</fullName>
    </recommendedName>
</protein>
<dbReference type="EMBL" id="JXYA01000047">
    <property type="protein sequence ID" value="KJZ06565.1"/>
    <property type="molecule type" value="Genomic_DNA"/>
</dbReference>
<dbReference type="AlphaFoldDB" id="A0A0F4QH05"/>
<gene>
    <name evidence="2" type="ORF">TW77_18905</name>
</gene>
<reference evidence="2 3" key="1">
    <citation type="journal article" date="2015" name="BMC Genomics">
        <title>Genome mining reveals unlocked bioactive potential of marine Gram-negative bacteria.</title>
        <authorList>
            <person name="Machado H."/>
            <person name="Sonnenschein E.C."/>
            <person name="Melchiorsen J."/>
            <person name="Gram L."/>
        </authorList>
    </citation>
    <scope>NUCLEOTIDE SEQUENCE [LARGE SCALE GENOMIC DNA]</scope>
    <source>
        <strain evidence="2 3">S2471</strain>
    </source>
</reference>
<dbReference type="Pfam" id="PF12969">
    <property type="entry name" value="DUF3857"/>
    <property type="match status" value="1"/>
</dbReference>
<dbReference type="Pfam" id="PF01841">
    <property type="entry name" value="Transglut_core"/>
    <property type="match status" value="1"/>
</dbReference>
<name>A0A0F4QH05_9GAMM</name>
<dbReference type="SUPFAM" id="SSF54001">
    <property type="entry name" value="Cysteine proteinases"/>
    <property type="match status" value="1"/>
</dbReference>
<keyword evidence="3" id="KW-1185">Reference proteome</keyword>
<feature type="domain" description="Transglutaminase-like" evidence="1">
    <location>
        <begin position="332"/>
        <end position="401"/>
    </location>
</feature>
<dbReference type="PATRIC" id="fig|43658.5.peg.3999"/>
<dbReference type="SMART" id="SM00460">
    <property type="entry name" value="TGc"/>
    <property type="match status" value="1"/>
</dbReference>
<dbReference type="Proteomes" id="UP000033452">
    <property type="component" value="Unassembled WGS sequence"/>
</dbReference>